<dbReference type="Proteomes" id="UP000288216">
    <property type="component" value="Unassembled WGS sequence"/>
</dbReference>
<feature type="region of interest" description="Disordered" evidence="1">
    <location>
        <begin position="1"/>
        <end position="20"/>
    </location>
</feature>
<accession>A0A401QDM7</accession>
<dbReference type="STRING" id="75743.A0A401QDM7"/>
<evidence type="ECO:0000313" key="3">
    <source>
        <dbReference type="Proteomes" id="UP000288216"/>
    </source>
</evidence>
<sequence>MELSNQMMMSQRKTHETMKELTSKEEELMIMKVELASLREKYHTKTEE</sequence>
<feature type="compositionally biased region" description="Polar residues" evidence="1">
    <location>
        <begin position="1"/>
        <end position="11"/>
    </location>
</feature>
<organism evidence="2 3">
    <name type="scientific">Scyliorhinus torazame</name>
    <name type="common">Cloudy catshark</name>
    <name type="synonym">Catulus torazame</name>
    <dbReference type="NCBI Taxonomy" id="75743"/>
    <lineage>
        <taxon>Eukaryota</taxon>
        <taxon>Metazoa</taxon>
        <taxon>Chordata</taxon>
        <taxon>Craniata</taxon>
        <taxon>Vertebrata</taxon>
        <taxon>Chondrichthyes</taxon>
        <taxon>Elasmobranchii</taxon>
        <taxon>Galeomorphii</taxon>
        <taxon>Galeoidea</taxon>
        <taxon>Carcharhiniformes</taxon>
        <taxon>Scyliorhinidae</taxon>
        <taxon>Scyliorhinus</taxon>
    </lineage>
</organism>
<comment type="caution">
    <text evidence="2">The sequence shown here is derived from an EMBL/GenBank/DDBJ whole genome shotgun (WGS) entry which is preliminary data.</text>
</comment>
<dbReference type="EMBL" id="BFAA01046277">
    <property type="protein sequence ID" value="GCB83466.1"/>
    <property type="molecule type" value="Genomic_DNA"/>
</dbReference>
<name>A0A401QDM7_SCYTO</name>
<reference evidence="2 3" key="1">
    <citation type="journal article" date="2018" name="Nat. Ecol. Evol.">
        <title>Shark genomes provide insights into elasmobranch evolution and the origin of vertebrates.</title>
        <authorList>
            <person name="Hara Y"/>
            <person name="Yamaguchi K"/>
            <person name="Onimaru K"/>
            <person name="Kadota M"/>
            <person name="Koyanagi M"/>
            <person name="Keeley SD"/>
            <person name="Tatsumi K"/>
            <person name="Tanaka K"/>
            <person name="Motone F"/>
            <person name="Kageyama Y"/>
            <person name="Nozu R"/>
            <person name="Adachi N"/>
            <person name="Nishimura O"/>
            <person name="Nakagawa R"/>
            <person name="Tanegashima C"/>
            <person name="Kiyatake I"/>
            <person name="Matsumoto R"/>
            <person name="Murakumo K"/>
            <person name="Nishida K"/>
            <person name="Terakita A"/>
            <person name="Kuratani S"/>
            <person name="Sato K"/>
            <person name="Hyodo S Kuraku.S."/>
        </authorList>
    </citation>
    <scope>NUCLEOTIDE SEQUENCE [LARGE SCALE GENOMIC DNA]</scope>
</reference>
<proteinExistence type="predicted"/>
<evidence type="ECO:0000313" key="2">
    <source>
        <dbReference type="EMBL" id="GCB83466.1"/>
    </source>
</evidence>
<protein>
    <submittedName>
        <fullName evidence="2">Uncharacterized protein</fullName>
    </submittedName>
</protein>
<evidence type="ECO:0000256" key="1">
    <source>
        <dbReference type="SAM" id="MobiDB-lite"/>
    </source>
</evidence>
<keyword evidence="3" id="KW-1185">Reference proteome</keyword>
<feature type="non-terminal residue" evidence="2">
    <location>
        <position position="48"/>
    </location>
</feature>
<dbReference type="AlphaFoldDB" id="A0A401QDM7"/>
<gene>
    <name evidence="2" type="ORF">scyTo_0024425</name>
</gene>